<proteinExistence type="predicted"/>
<accession>A0A381RJ47</accession>
<feature type="transmembrane region" description="Helical" evidence="1">
    <location>
        <begin position="132"/>
        <end position="153"/>
    </location>
</feature>
<protein>
    <recommendedName>
        <fullName evidence="3">Glycosyltransferase RgtA/B/C/D-like domain-containing protein</fullName>
    </recommendedName>
</protein>
<evidence type="ECO:0008006" key="3">
    <source>
        <dbReference type="Google" id="ProtNLM"/>
    </source>
</evidence>
<name>A0A381RJ47_9ZZZZ</name>
<evidence type="ECO:0000313" key="2">
    <source>
        <dbReference type="EMBL" id="SUZ91840.1"/>
    </source>
</evidence>
<feature type="non-terminal residue" evidence="2">
    <location>
        <position position="177"/>
    </location>
</feature>
<keyword evidence="1" id="KW-1133">Transmembrane helix</keyword>
<sequence length="177" mass="18702">MLAMGATTMEEGNVLVVADLFLDGRWPHGDVEYVYAPGNVWTVGAAFWALGPSVLVERLVGLAYRALLIWGLYRLARPWGRGTATVAALTTWVLLAPFGLFAYPWLCGLALLCAGTALVIDGGARRSTAVGAGLLGLAVFHQVVLGPAVLVVLGTEAWQTTRARRRRLATGLAGGLS</sequence>
<dbReference type="AlphaFoldDB" id="A0A381RJ47"/>
<dbReference type="EMBL" id="UINC01002009">
    <property type="protein sequence ID" value="SUZ91840.1"/>
    <property type="molecule type" value="Genomic_DNA"/>
</dbReference>
<keyword evidence="1" id="KW-0472">Membrane</keyword>
<feature type="transmembrane region" description="Helical" evidence="1">
    <location>
        <begin position="102"/>
        <end position="120"/>
    </location>
</feature>
<evidence type="ECO:0000256" key="1">
    <source>
        <dbReference type="SAM" id="Phobius"/>
    </source>
</evidence>
<reference evidence="2" key="1">
    <citation type="submission" date="2018-05" db="EMBL/GenBank/DDBJ databases">
        <authorList>
            <person name="Lanie J.A."/>
            <person name="Ng W.-L."/>
            <person name="Kazmierczak K.M."/>
            <person name="Andrzejewski T.M."/>
            <person name="Davidsen T.M."/>
            <person name="Wayne K.J."/>
            <person name="Tettelin H."/>
            <person name="Glass J.I."/>
            <person name="Rusch D."/>
            <person name="Podicherti R."/>
            <person name="Tsui H.-C.T."/>
            <person name="Winkler M.E."/>
        </authorList>
    </citation>
    <scope>NUCLEOTIDE SEQUENCE</scope>
</reference>
<organism evidence="2">
    <name type="scientific">marine metagenome</name>
    <dbReference type="NCBI Taxonomy" id="408172"/>
    <lineage>
        <taxon>unclassified sequences</taxon>
        <taxon>metagenomes</taxon>
        <taxon>ecological metagenomes</taxon>
    </lineage>
</organism>
<gene>
    <name evidence="2" type="ORF">METZ01_LOCUS44694</name>
</gene>
<keyword evidence="1" id="KW-0812">Transmembrane</keyword>